<feature type="compositionally biased region" description="Basic and acidic residues" evidence="3">
    <location>
        <begin position="89"/>
        <end position="113"/>
    </location>
</feature>
<evidence type="ECO:0000256" key="1">
    <source>
        <dbReference type="ARBA" id="ARBA00022801"/>
    </source>
</evidence>
<dbReference type="EMBL" id="DWWU01000037">
    <property type="protein sequence ID" value="HJC15946.1"/>
    <property type="molecule type" value="Genomic_DNA"/>
</dbReference>
<dbReference type="Gene3D" id="2.40.260.10">
    <property type="entry name" value="Sortase"/>
    <property type="match status" value="1"/>
</dbReference>
<dbReference type="GO" id="GO:0016787">
    <property type="term" value="F:hydrolase activity"/>
    <property type="evidence" value="ECO:0007669"/>
    <property type="project" value="UniProtKB-KW"/>
</dbReference>
<keyword evidence="1" id="KW-0378">Hydrolase</keyword>
<name>A0A9D2NDB0_9FIRM</name>
<dbReference type="SUPFAM" id="SSF63817">
    <property type="entry name" value="Sortase"/>
    <property type="match status" value="1"/>
</dbReference>
<sequence length="304" mass="34517">MQYETEKFSAKKEDAAAEHTKLPTMKNGHKKAGNTRGFRSILTGFLLLTGMILAAAGYLPVYLQNRRADTEKERFLDISLEQDETGEPENGRETEGGSDQEKEKRKNTQQDPLQRRFDFAGLKEINREIVGWIYVPGTQIDYPVCRGADDSYYLTHSAEKEESVLGAVFVPPETGETLGEAHVLFYGHNMRSGRMFGELSSYCEKTFREKYPEVYVYTPGFSCRSVVYSVYRTDHDGPAYTIGYSFETEAYRRWQEETAEQSLYDCGYMPDSGQQVFTLSTCTDSGAATDRLVVHCAVTERRDT</sequence>
<dbReference type="InterPro" id="IPR009835">
    <property type="entry name" value="SrtB"/>
</dbReference>
<keyword evidence="4" id="KW-1133">Transmembrane helix</keyword>
<comment type="caution">
    <text evidence="5">The sequence shown here is derived from an EMBL/GenBank/DDBJ whole genome shotgun (WGS) entry which is preliminary data.</text>
</comment>
<feature type="transmembrane region" description="Helical" evidence="4">
    <location>
        <begin position="40"/>
        <end position="63"/>
    </location>
</feature>
<reference evidence="5" key="1">
    <citation type="journal article" date="2021" name="PeerJ">
        <title>Extensive microbial diversity within the chicken gut microbiome revealed by metagenomics and culture.</title>
        <authorList>
            <person name="Gilroy R."/>
            <person name="Ravi A."/>
            <person name="Getino M."/>
            <person name="Pursley I."/>
            <person name="Horton D.L."/>
            <person name="Alikhan N.F."/>
            <person name="Baker D."/>
            <person name="Gharbi K."/>
            <person name="Hall N."/>
            <person name="Watson M."/>
            <person name="Adriaenssens E.M."/>
            <person name="Foster-Nyarko E."/>
            <person name="Jarju S."/>
            <person name="Secka A."/>
            <person name="Antonio M."/>
            <person name="Oren A."/>
            <person name="Chaudhuri R.R."/>
            <person name="La Ragione R."/>
            <person name="Hildebrand F."/>
            <person name="Pallen M.J."/>
        </authorList>
    </citation>
    <scope>NUCLEOTIDE SEQUENCE</scope>
    <source>
        <strain evidence="5">CHK185-5351</strain>
    </source>
</reference>
<evidence type="ECO:0000256" key="2">
    <source>
        <dbReference type="PIRSR" id="PIRSR605754-1"/>
    </source>
</evidence>
<feature type="region of interest" description="Disordered" evidence="3">
    <location>
        <begin position="78"/>
        <end position="113"/>
    </location>
</feature>
<keyword evidence="4" id="KW-0472">Membrane</keyword>
<evidence type="ECO:0000313" key="6">
    <source>
        <dbReference type="Proteomes" id="UP000823849"/>
    </source>
</evidence>
<dbReference type="Proteomes" id="UP000823849">
    <property type="component" value="Unassembled WGS sequence"/>
</dbReference>
<dbReference type="AlphaFoldDB" id="A0A9D2NDB0"/>
<feature type="active site" description="Proton donor/acceptor" evidence="2">
    <location>
        <position position="188"/>
    </location>
</feature>
<protein>
    <submittedName>
        <fullName evidence="5">Class B sortase</fullName>
    </submittedName>
</protein>
<evidence type="ECO:0000256" key="3">
    <source>
        <dbReference type="SAM" id="MobiDB-lite"/>
    </source>
</evidence>
<gene>
    <name evidence="5" type="ORF">H9705_09015</name>
</gene>
<dbReference type="InterPro" id="IPR005754">
    <property type="entry name" value="Sortase"/>
</dbReference>
<feature type="active site" description="Acyl-thioester intermediate" evidence="2">
    <location>
        <position position="282"/>
    </location>
</feature>
<keyword evidence="4" id="KW-0812">Transmembrane</keyword>
<evidence type="ECO:0000313" key="5">
    <source>
        <dbReference type="EMBL" id="HJC15946.1"/>
    </source>
</evidence>
<dbReference type="CDD" id="cd05826">
    <property type="entry name" value="Sortase_B"/>
    <property type="match status" value="1"/>
</dbReference>
<reference evidence="5" key="2">
    <citation type="submission" date="2021-04" db="EMBL/GenBank/DDBJ databases">
        <authorList>
            <person name="Gilroy R."/>
        </authorList>
    </citation>
    <scope>NUCLEOTIDE SEQUENCE</scope>
    <source>
        <strain evidence="5">CHK185-5351</strain>
    </source>
</reference>
<accession>A0A9D2NDB0</accession>
<evidence type="ECO:0000256" key="4">
    <source>
        <dbReference type="SAM" id="Phobius"/>
    </source>
</evidence>
<organism evidence="5 6">
    <name type="scientific">Candidatus Fusicatenibacter intestinigallinarum</name>
    <dbReference type="NCBI Taxonomy" id="2838598"/>
    <lineage>
        <taxon>Bacteria</taxon>
        <taxon>Bacillati</taxon>
        <taxon>Bacillota</taxon>
        <taxon>Clostridia</taxon>
        <taxon>Lachnospirales</taxon>
        <taxon>Lachnospiraceae</taxon>
        <taxon>Fusicatenibacter</taxon>
    </lineage>
</organism>
<dbReference type="InterPro" id="IPR023365">
    <property type="entry name" value="Sortase_dom-sf"/>
</dbReference>
<proteinExistence type="predicted"/>
<dbReference type="Pfam" id="PF04203">
    <property type="entry name" value="Sortase"/>
    <property type="match status" value="1"/>
</dbReference>